<gene>
    <name evidence="3" type="ORF">GCM10011611_62750</name>
</gene>
<organism evidence="3 4">
    <name type="scientific">Aliidongia dinghuensis</name>
    <dbReference type="NCBI Taxonomy" id="1867774"/>
    <lineage>
        <taxon>Bacteria</taxon>
        <taxon>Pseudomonadati</taxon>
        <taxon>Pseudomonadota</taxon>
        <taxon>Alphaproteobacteria</taxon>
        <taxon>Rhodospirillales</taxon>
        <taxon>Dongiaceae</taxon>
        <taxon>Aliidongia</taxon>
    </lineage>
</organism>
<evidence type="ECO:0000259" key="2">
    <source>
        <dbReference type="Pfam" id="PF05050"/>
    </source>
</evidence>
<proteinExistence type="predicted"/>
<accession>A0A8J2Z177</accession>
<comment type="caution">
    <text evidence="3">The sequence shown here is derived from an EMBL/GenBank/DDBJ whole genome shotgun (WGS) entry which is preliminary data.</text>
</comment>
<dbReference type="InterPro" id="IPR029063">
    <property type="entry name" value="SAM-dependent_MTases_sf"/>
</dbReference>
<keyword evidence="1" id="KW-0175">Coiled coil</keyword>
<dbReference type="SUPFAM" id="SSF53335">
    <property type="entry name" value="S-adenosyl-L-methionine-dependent methyltransferases"/>
    <property type="match status" value="1"/>
</dbReference>
<reference evidence="3" key="2">
    <citation type="submission" date="2020-09" db="EMBL/GenBank/DDBJ databases">
        <authorList>
            <person name="Sun Q."/>
            <person name="Zhou Y."/>
        </authorList>
    </citation>
    <scope>NUCLEOTIDE SEQUENCE</scope>
    <source>
        <strain evidence="3">CGMCC 1.15725</strain>
    </source>
</reference>
<keyword evidence="4" id="KW-1185">Reference proteome</keyword>
<dbReference type="InterPro" id="IPR052514">
    <property type="entry name" value="SAM-dependent_MTase"/>
</dbReference>
<protein>
    <recommendedName>
        <fullName evidence="2">Methyltransferase FkbM domain-containing protein</fullName>
    </recommendedName>
</protein>
<feature type="coiled-coil region" evidence="1">
    <location>
        <begin position="266"/>
        <end position="328"/>
    </location>
</feature>
<dbReference type="AlphaFoldDB" id="A0A8J2Z177"/>
<evidence type="ECO:0000313" key="4">
    <source>
        <dbReference type="Proteomes" id="UP000646365"/>
    </source>
</evidence>
<dbReference type="PANTHER" id="PTHR34203:SF15">
    <property type="entry name" value="SLL1173 PROTEIN"/>
    <property type="match status" value="1"/>
</dbReference>
<feature type="domain" description="Methyltransferase FkbM" evidence="2">
    <location>
        <begin position="56"/>
        <end position="216"/>
    </location>
</feature>
<dbReference type="InterPro" id="IPR006342">
    <property type="entry name" value="FkbM_mtfrase"/>
</dbReference>
<dbReference type="NCBIfam" id="TIGR01444">
    <property type="entry name" value="fkbM_fam"/>
    <property type="match status" value="1"/>
</dbReference>
<evidence type="ECO:0000313" key="3">
    <source>
        <dbReference type="EMBL" id="GGF47786.1"/>
    </source>
</evidence>
<dbReference type="Gene3D" id="3.40.50.150">
    <property type="entry name" value="Vaccinia Virus protein VP39"/>
    <property type="match status" value="1"/>
</dbReference>
<evidence type="ECO:0000256" key="1">
    <source>
        <dbReference type="SAM" id="Coils"/>
    </source>
</evidence>
<sequence>MREPELKPGQVPEPVHAADDAGPVYPAGGFVSYAQNGEDVLLWRALHRLPSGFYIDVGAQDPCKDSVTRAFYERGWRGINIEPVSDHYEKLCRDRPYDITLQLALGAEPGFATFYEVPDTGLSTMVETIALKHTQDGHAAIRRNIEVRTLASICEELVDGDIHFLKVDVEGFERQVLLGAAFDRFRPWIVLVEATKPNSPVSTADQWEDLLLAAGYALVHFDGLNRYYVAAERSELKASFAAPPNIFDGYLTAATVELGHGLEATRRDLEGRLAGTEAQAQELRSELHKSARRLEACAAELAEAETRAQELKRQAYELRNEIFHSERRIVAIYESTSWKLTAPIRALKPLAMTIRRLLGRVLGDGEVGARG</sequence>
<dbReference type="Pfam" id="PF05050">
    <property type="entry name" value="Methyltransf_21"/>
    <property type="match status" value="1"/>
</dbReference>
<name>A0A8J2Z177_9PROT</name>
<reference evidence="3" key="1">
    <citation type="journal article" date="2014" name="Int. J. Syst. Evol. Microbiol.">
        <title>Complete genome sequence of Corynebacterium casei LMG S-19264T (=DSM 44701T), isolated from a smear-ripened cheese.</title>
        <authorList>
            <consortium name="US DOE Joint Genome Institute (JGI-PGF)"/>
            <person name="Walter F."/>
            <person name="Albersmeier A."/>
            <person name="Kalinowski J."/>
            <person name="Ruckert C."/>
        </authorList>
    </citation>
    <scope>NUCLEOTIDE SEQUENCE</scope>
    <source>
        <strain evidence="3">CGMCC 1.15725</strain>
    </source>
</reference>
<dbReference type="Proteomes" id="UP000646365">
    <property type="component" value="Unassembled WGS sequence"/>
</dbReference>
<dbReference type="PANTHER" id="PTHR34203">
    <property type="entry name" value="METHYLTRANSFERASE, FKBM FAMILY PROTEIN"/>
    <property type="match status" value="1"/>
</dbReference>
<dbReference type="EMBL" id="BMJQ01000026">
    <property type="protein sequence ID" value="GGF47786.1"/>
    <property type="molecule type" value="Genomic_DNA"/>
</dbReference>